<evidence type="ECO:0000256" key="2">
    <source>
        <dbReference type="ARBA" id="ARBA00013855"/>
    </source>
</evidence>
<evidence type="ECO:0000313" key="8">
    <source>
        <dbReference type="EMBL" id="MFD0950189.1"/>
    </source>
</evidence>
<dbReference type="PIRSF" id="PIRSF038471">
    <property type="entry name" value="MreC"/>
    <property type="match status" value="1"/>
</dbReference>
<name>A0ABW3HG21_9GAMM</name>
<dbReference type="InterPro" id="IPR007221">
    <property type="entry name" value="MreC"/>
</dbReference>
<evidence type="ECO:0000256" key="6">
    <source>
        <dbReference type="SAM" id="MobiDB-lite"/>
    </source>
</evidence>
<dbReference type="PANTHER" id="PTHR34138:SF1">
    <property type="entry name" value="CELL SHAPE-DETERMINING PROTEIN MREC"/>
    <property type="match status" value="1"/>
</dbReference>
<evidence type="ECO:0000256" key="4">
    <source>
        <dbReference type="ARBA" id="ARBA00032089"/>
    </source>
</evidence>
<organism evidence="8 9">
    <name type="scientific">Paraperlucidibaca wandonensis</name>
    <dbReference type="NCBI Taxonomy" id="1268273"/>
    <lineage>
        <taxon>Bacteria</taxon>
        <taxon>Pseudomonadati</taxon>
        <taxon>Pseudomonadota</taxon>
        <taxon>Gammaproteobacteria</taxon>
        <taxon>Moraxellales</taxon>
        <taxon>Moraxellaceae</taxon>
        <taxon>Paraperlucidibaca</taxon>
    </lineage>
</organism>
<dbReference type="RefSeq" id="WP_379072144.1">
    <property type="nucleotide sequence ID" value="NZ_JBHTIT010000001.1"/>
</dbReference>
<feature type="domain" description="Rod shape-determining protein MreC beta-barrel core" evidence="7">
    <location>
        <begin position="125"/>
        <end position="269"/>
    </location>
</feature>
<evidence type="ECO:0000256" key="5">
    <source>
        <dbReference type="PIRNR" id="PIRNR038471"/>
    </source>
</evidence>
<dbReference type="Gene3D" id="2.40.10.340">
    <property type="entry name" value="Rod shape-determining protein MreC, domain 1"/>
    <property type="match status" value="1"/>
</dbReference>
<dbReference type="Pfam" id="PF04085">
    <property type="entry name" value="MreC"/>
    <property type="match status" value="1"/>
</dbReference>
<protein>
    <recommendedName>
        <fullName evidence="2 5">Cell shape-determining protein MreC</fullName>
    </recommendedName>
    <alternativeName>
        <fullName evidence="4 5">Cell shape protein MreC</fullName>
    </alternativeName>
</protein>
<evidence type="ECO:0000256" key="3">
    <source>
        <dbReference type="ARBA" id="ARBA00022960"/>
    </source>
</evidence>
<dbReference type="Gene3D" id="2.40.10.350">
    <property type="entry name" value="Rod shape-determining protein MreC, domain 2"/>
    <property type="match status" value="1"/>
</dbReference>
<comment type="caution">
    <text evidence="8">The sequence shown here is derived from an EMBL/GenBank/DDBJ whole genome shotgun (WGS) entry which is preliminary data.</text>
</comment>
<proteinExistence type="inferred from homology"/>
<dbReference type="Proteomes" id="UP001597044">
    <property type="component" value="Unassembled WGS sequence"/>
</dbReference>
<keyword evidence="9" id="KW-1185">Reference proteome</keyword>
<dbReference type="InterPro" id="IPR042177">
    <property type="entry name" value="Cell/Rod_1"/>
</dbReference>
<reference evidence="9" key="1">
    <citation type="journal article" date="2019" name="Int. J. Syst. Evol. Microbiol.">
        <title>The Global Catalogue of Microorganisms (GCM) 10K type strain sequencing project: providing services to taxonomists for standard genome sequencing and annotation.</title>
        <authorList>
            <consortium name="The Broad Institute Genomics Platform"/>
            <consortium name="The Broad Institute Genome Sequencing Center for Infectious Disease"/>
            <person name="Wu L."/>
            <person name="Ma J."/>
        </authorList>
    </citation>
    <scope>NUCLEOTIDE SEQUENCE [LARGE SCALE GENOMIC DNA]</scope>
    <source>
        <strain evidence="9">CCUG 63419</strain>
    </source>
</reference>
<evidence type="ECO:0000256" key="1">
    <source>
        <dbReference type="ARBA" id="ARBA00009369"/>
    </source>
</evidence>
<gene>
    <name evidence="8" type="primary">mreC</name>
    <name evidence="8" type="ORF">ACFQ0F_07280</name>
</gene>
<keyword evidence="3 5" id="KW-0133">Cell shape</keyword>
<dbReference type="InterPro" id="IPR055342">
    <property type="entry name" value="MreC_beta-barrel_core"/>
</dbReference>
<sequence length="318" mass="34948">MSNGLFVRNRRDGMSFILAASCAIALLFVDAQRPSPLQPMRDSFYEAVEPLFYGLAWPSQSIEELSNNLRFGLQLQSENEQLRQENLLLRSQVQKLSFLASDNARLRDLHDAASVLNSRVLISEIIGVDPDPDRHVLIINRGHGQGLYEGQPVLDSLGIFGRVIQSGKTTSRIMLITDRSHSVPVRINRNGIRAILSGTGNRTELRLQYVPEKSDIAVGDLLVTSGLGLDFPEGYPVAKVTAIHRQADDQFLRITASPVAALDRSRYVLALFEKPVGAQYLIRPEKMKVVPAPSEAPPAVVPVPAARPSTEVTNAPSP</sequence>
<comment type="function">
    <text evidence="5">Involved in formation and maintenance of cell shape.</text>
</comment>
<accession>A0ABW3HG21</accession>
<dbReference type="NCBIfam" id="TIGR00219">
    <property type="entry name" value="mreC"/>
    <property type="match status" value="1"/>
</dbReference>
<dbReference type="PANTHER" id="PTHR34138">
    <property type="entry name" value="CELL SHAPE-DETERMINING PROTEIN MREC"/>
    <property type="match status" value="1"/>
</dbReference>
<feature type="region of interest" description="Disordered" evidence="6">
    <location>
        <begin position="293"/>
        <end position="318"/>
    </location>
</feature>
<dbReference type="InterPro" id="IPR042175">
    <property type="entry name" value="Cell/Rod_MreC_2"/>
</dbReference>
<evidence type="ECO:0000259" key="7">
    <source>
        <dbReference type="Pfam" id="PF04085"/>
    </source>
</evidence>
<evidence type="ECO:0000313" key="9">
    <source>
        <dbReference type="Proteomes" id="UP001597044"/>
    </source>
</evidence>
<dbReference type="EMBL" id="JBHTIT010000001">
    <property type="protein sequence ID" value="MFD0950189.1"/>
    <property type="molecule type" value="Genomic_DNA"/>
</dbReference>
<comment type="similarity">
    <text evidence="1 5">Belongs to the MreC family.</text>
</comment>